<dbReference type="OrthoDB" id="3598904at2759"/>
<evidence type="ECO:0000313" key="2">
    <source>
        <dbReference type="Proteomes" id="UP000249363"/>
    </source>
</evidence>
<sequence>MPRSSREVILISIAILYGAARSIGKLEDAKTHLRAASEILNSWMKFEQKSDHASRSSGDLASLLEIFSKISLQATLFDDILPSSYLNDNETEDTTTMTYGPMIANQFRNAIEAQIALETIQSRFFRFIVVNRRPESLDFPSSSPSEITVADDSHHPPFVHTEIAMLKKQVAFWRSSFQEILDMSSSTQPSGTKGPVRYHTALLYAQHWTLSDLIRSSQRILHGQQPSSPELNNHAGRVLSLLENNFILPSPQATSTERIICKPSAMPQLYLELAQQRDSAMQSKAIELLTDTLSHEDMTNVLCVLNTLMAIGRKESHPFYNRQDNSENLVAAQRELERLILVLDERKG</sequence>
<reference evidence="1 2" key="1">
    <citation type="journal article" date="2017" name="Biotechnol. Biofuels">
        <title>Differential beta-glucosidase expression as a function of carbon source availability in Talaromyces amestolkiae: a genomic and proteomic approach.</title>
        <authorList>
            <person name="de Eugenio L.I."/>
            <person name="Mendez-Liter J.A."/>
            <person name="Nieto-Dominguez M."/>
            <person name="Alonso L."/>
            <person name="Gil-Munoz J."/>
            <person name="Barriuso J."/>
            <person name="Prieto A."/>
            <person name="Martinez M.J."/>
        </authorList>
    </citation>
    <scope>NUCLEOTIDE SEQUENCE [LARGE SCALE GENOMIC DNA]</scope>
    <source>
        <strain evidence="1 2">CIB</strain>
    </source>
</reference>
<proteinExistence type="predicted"/>
<name>A0A364KUG4_TALAM</name>
<gene>
    <name evidence="1" type="ORF">BHQ10_003204</name>
</gene>
<dbReference type="GeneID" id="63792420"/>
<dbReference type="Proteomes" id="UP000249363">
    <property type="component" value="Unassembled WGS sequence"/>
</dbReference>
<dbReference type="RefSeq" id="XP_040731708.1">
    <property type="nucleotide sequence ID" value="XM_040875435.1"/>
</dbReference>
<comment type="caution">
    <text evidence="1">The sequence shown here is derived from an EMBL/GenBank/DDBJ whole genome shotgun (WGS) entry which is preliminary data.</text>
</comment>
<evidence type="ECO:0000313" key="1">
    <source>
        <dbReference type="EMBL" id="RAO67192.1"/>
    </source>
</evidence>
<protein>
    <submittedName>
        <fullName evidence="1">Uncharacterized protein</fullName>
    </submittedName>
</protein>
<organism evidence="1 2">
    <name type="scientific">Talaromyces amestolkiae</name>
    <dbReference type="NCBI Taxonomy" id="1196081"/>
    <lineage>
        <taxon>Eukaryota</taxon>
        <taxon>Fungi</taxon>
        <taxon>Dikarya</taxon>
        <taxon>Ascomycota</taxon>
        <taxon>Pezizomycotina</taxon>
        <taxon>Eurotiomycetes</taxon>
        <taxon>Eurotiomycetidae</taxon>
        <taxon>Eurotiales</taxon>
        <taxon>Trichocomaceae</taxon>
        <taxon>Talaromyces</taxon>
        <taxon>Talaromyces sect. Talaromyces</taxon>
    </lineage>
</organism>
<accession>A0A364KUG4</accession>
<dbReference type="AlphaFoldDB" id="A0A364KUG4"/>
<dbReference type="EMBL" id="MIKG01000005">
    <property type="protein sequence ID" value="RAO67192.1"/>
    <property type="molecule type" value="Genomic_DNA"/>
</dbReference>
<keyword evidence="2" id="KW-1185">Reference proteome</keyword>